<dbReference type="EMBL" id="JAMQGR010000001">
    <property type="protein sequence ID" value="MCM2564105.1"/>
    <property type="molecule type" value="Genomic_DNA"/>
</dbReference>
<protein>
    <submittedName>
        <fullName evidence="1">Uncharacterized protein</fullName>
    </submittedName>
</protein>
<evidence type="ECO:0000313" key="1">
    <source>
        <dbReference type="EMBL" id="MCM2564105.1"/>
    </source>
</evidence>
<dbReference type="Proteomes" id="UP001202243">
    <property type="component" value="Unassembled WGS sequence"/>
</dbReference>
<proteinExistence type="predicted"/>
<comment type="caution">
    <text evidence="1">The sequence shown here is derived from an EMBL/GenBank/DDBJ whole genome shotgun (WGS) entry which is preliminary data.</text>
</comment>
<reference evidence="1 2" key="1">
    <citation type="submission" date="2022-06" db="EMBL/GenBank/DDBJ databases">
        <title>Janthinobacterium kumbetensis sp. nov., isolated from spring water in Turkey.</title>
        <authorList>
            <person name="Inan Bektas K."/>
            <person name="Belduz A.A."/>
            <person name="Canakci S."/>
            <person name="Nalcaoglu A."/>
            <person name="Ceylan E."/>
            <person name="Kati H."/>
        </authorList>
    </citation>
    <scope>NUCLEOTIDE SEQUENCE [LARGE SCALE GENOMIC DNA]</scope>
    <source>
        <strain evidence="1 2">GK</strain>
    </source>
</reference>
<accession>A0ABT0WJ56</accession>
<gene>
    <name evidence="1" type="ORF">NCG91_00705</name>
</gene>
<evidence type="ECO:0000313" key="2">
    <source>
        <dbReference type="Proteomes" id="UP001202243"/>
    </source>
</evidence>
<name>A0ABT0WJ56_9BURK</name>
<organism evidence="1 2">
    <name type="scientific">Janthinobacterium kumbetense</name>
    <dbReference type="NCBI Taxonomy" id="2950280"/>
    <lineage>
        <taxon>Bacteria</taxon>
        <taxon>Pseudomonadati</taxon>
        <taxon>Pseudomonadota</taxon>
        <taxon>Betaproteobacteria</taxon>
        <taxon>Burkholderiales</taxon>
        <taxon>Oxalobacteraceae</taxon>
        <taxon>Janthinobacterium</taxon>
    </lineage>
</organism>
<keyword evidence="2" id="KW-1185">Reference proteome</keyword>
<sequence>MGLSTAGIAAMAEAIFAKPGAAVAQAYSEPERETLHFHSPAELCAYAARLEAEGAGEVFLAVHYPDMAGQFAPTRIALDPAQCGGLTYRHVCEGWGVIHVYLRLSSGKGLASQVSANSQKRAEKWQRHYPAFGPTDAWDWDAVGRHERRLIRVLKKAVAHDMAAGGLS</sequence>
<dbReference type="RefSeq" id="WP_251348167.1">
    <property type="nucleotide sequence ID" value="NZ_JAMQGR010000001.1"/>
</dbReference>